<evidence type="ECO:0000313" key="2">
    <source>
        <dbReference type="Proteomes" id="UP001358193"/>
    </source>
</evidence>
<evidence type="ECO:0000313" key="1">
    <source>
        <dbReference type="EMBL" id="WQJ53258.1"/>
    </source>
</evidence>
<proteinExistence type="predicted"/>
<organism evidence="1 2">
    <name type="scientific">phage Lak_Megaphage_Sonny</name>
    <dbReference type="NCBI Taxonomy" id="3109229"/>
    <lineage>
        <taxon>Viruses</taxon>
        <taxon>Duplodnaviria</taxon>
        <taxon>Heunggongvirae</taxon>
        <taxon>Uroviricota</taxon>
        <taxon>Caudoviricetes</taxon>
        <taxon>Caudoviricetes code 15 clade</taxon>
    </lineage>
</organism>
<reference evidence="1 2" key="1">
    <citation type="submission" date="2023-11" db="EMBL/GenBank/DDBJ databases">
        <authorList>
            <person name="Cook R."/>
            <person name="Crisci M."/>
            <person name="Pye H."/>
            <person name="Adriaenssens E."/>
            <person name="Santini J."/>
        </authorList>
    </citation>
    <scope>NUCLEOTIDE SEQUENCE [LARGE SCALE GENOMIC DNA]</scope>
    <source>
        <strain evidence="1">Lak_Megaphage_Sonny</strain>
    </source>
</reference>
<evidence type="ECO:0008006" key="3">
    <source>
        <dbReference type="Google" id="ProtNLM"/>
    </source>
</evidence>
<dbReference type="EMBL" id="OR769223">
    <property type="protein sequence ID" value="WQJ53258.1"/>
    <property type="molecule type" value="Genomic_DNA"/>
</dbReference>
<sequence length="282" mass="31127">MKYINVFETSGQYNPDNLDKPQLALVKDVNKIYSLSETKPGPSIEMVDLELPSGIKWASCNIGATCGDTPESWYGNYYAWGETETKTNYIGTPEGAYKWGLIDYDSDPAQISLTKYNAVPEYGTVDNKTTLETSDDVATKLYGSGFRMPTAGINPDTEEYTGDYGELLNPANTTIDYYFERPEDYEGDIDYKGNYSNVPGLYGILIKSNRNGNSIFIPAAGGFVGSESYYQGENGGVWSASLYSDNPDIAFNLYFRSEEVGVDSGVRFFGIPVRPIQNSSAQ</sequence>
<protein>
    <recommendedName>
        <fullName evidence="3">Fibrobacter succinogenes major paralogous domain-containing protein</fullName>
    </recommendedName>
</protein>
<accession>A0ABZ0Z271</accession>
<keyword evidence="2" id="KW-1185">Reference proteome</keyword>
<dbReference type="Proteomes" id="UP001358193">
    <property type="component" value="Segment"/>
</dbReference>
<name>A0ABZ0Z271_9CAUD</name>